<dbReference type="InterPro" id="IPR050834">
    <property type="entry name" value="Glycosyltransf_2"/>
</dbReference>
<dbReference type="Pfam" id="PF00535">
    <property type="entry name" value="Glycos_transf_2"/>
    <property type="match status" value="1"/>
</dbReference>
<dbReference type="CDD" id="cd00761">
    <property type="entry name" value="Glyco_tranf_GTA_type"/>
    <property type="match status" value="1"/>
</dbReference>
<gene>
    <name evidence="2" type="ORF">GXY80_00560</name>
</gene>
<proteinExistence type="predicted"/>
<reference evidence="2" key="2">
    <citation type="submission" date="2020-01" db="EMBL/GenBank/DDBJ databases">
        <authorList>
            <person name="Campanaro S."/>
        </authorList>
    </citation>
    <scope>NUCLEOTIDE SEQUENCE</scope>
    <source>
        <strain evidence="2">AS06rmzACSIP_7</strain>
    </source>
</reference>
<dbReference type="EMBL" id="JAAYEE010000011">
    <property type="protein sequence ID" value="NLW33960.1"/>
    <property type="molecule type" value="Genomic_DNA"/>
</dbReference>
<evidence type="ECO:0000313" key="2">
    <source>
        <dbReference type="EMBL" id="NLW33960.1"/>
    </source>
</evidence>
<dbReference type="InterPro" id="IPR001173">
    <property type="entry name" value="Glyco_trans_2-like"/>
</dbReference>
<comment type="caution">
    <text evidence="2">The sequence shown here is derived from an EMBL/GenBank/DDBJ whole genome shotgun (WGS) entry which is preliminary data.</text>
</comment>
<reference evidence="2" key="1">
    <citation type="journal article" date="2020" name="Biotechnol. Biofuels">
        <title>New insights from the biogas microbiome by comprehensive genome-resolved metagenomics of nearly 1600 species originating from multiple anaerobic digesters.</title>
        <authorList>
            <person name="Campanaro S."/>
            <person name="Treu L."/>
            <person name="Rodriguez-R L.M."/>
            <person name="Kovalovszki A."/>
            <person name="Ziels R.M."/>
            <person name="Maus I."/>
            <person name="Zhu X."/>
            <person name="Kougias P.G."/>
            <person name="Basile A."/>
            <person name="Luo G."/>
            <person name="Schluter A."/>
            <person name="Konstantinidis K.T."/>
            <person name="Angelidaki I."/>
        </authorList>
    </citation>
    <scope>NUCLEOTIDE SEQUENCE</scope>
    <source>
        <strain evidence="2">AS06rmzACSIP_7</strain>
    </source>
</reference>
<dbReference type="SUPFAM" id="SSF53448">
    <property type="entry name" value="Nucleotide-diphospho-sugar transferases"/>
    <property type="match status" value="1"/>
</dbReference>
<accession>A0A971M1Q3</accession>
<sequence>MQRVSVIIPAYNAAKTLGRTVVSLFAQTRKDLEIIVVDDGSTDATPEICRDLQRISPVPMKVFRQKNKRQSAARNAGIDMAEGDYVIFLDADDIAEKKFVEKMAEAAESDPLVDIVCCSFDLLHGDGTSSPRSVGSHGNNMSTGEEALLRVMREELEVWTGSALYRQSMLKDFQVYFDESVTMGQDIEFRWRAFYHARKVALVPELLVHYVQHELSVTRSFDPVRFPPSTWFDPSSFLKYLEERGESGKTLLSSLQNEIIPRFTLRRMRNYILWGIEDFFWHSLKQEQTRQELQRGAGVFLRNPGVALKCFLLLYMPGRFYQRYRSQRAALKRG</sequence>
<dbReference type="Gene3D" id="3.90.550.10">
    <property type="entry name" value="Spore Coat Polysaccharide Biosynthesis Protein SpsA, Chain A"/>
    <property type="match status" value="1"/>
</dbReference>
<feature type="domain" description="Glycosyltransferase 2-like" evidence="1">
    <location>
        <begin position="5"/>
        <end position="172"/>
    </location>
</feature>
<dbReference type="AlphaFoldDB" id="A0A971M1Q3"/>
<protein>
    <submittedName>
        <fullName evidence="2">Glycosyltransferase family 2 protein</fullName>
    </submittedName>
</protein>
<dbReference type="Proteomes" id="UP000777265">
    <property type="component" value="Unassembled WGS sequence"/>
</dbReference>
<name>A0A971M1Q3_9BACT</name>
<organism evidence="2 3">
    <name type="scientific">Syntrophorhabdus aromaticivorans</name>
    <dbReference type="NCBI Taxonomy" id="328301"/>
    <lineage>
        <taxon>Bacteria</taxon>
        <taxon>Pseudomonadati</taxon>
        <taxon>Thermodesulfobacteriota</taxon>
        <taxon>Syntrophorhabdia</taxon>
        <taxon>Syntrophorhabdales</taxon>
        <taxon>Syntrophorhabdaceae</taxon>
        <taxon>Syntrophorhabdus</taxon>
    </lineage>
</organism>
<evidence type="ECO:0000313" key="3">
    <source>
        <dbReference type="Proteomes" id="UP000777265"/>
    </source>
</evidence>
<dbReference type="InterPro" id="IPR029044">
    <property type="entry name" value="Nucleotide-diphossugar_trans"/>
</dbReference>
<dbReference type="PANTHER" id="PTHR43685">
    <property type="entry name" value="GLYCOSYLTRANSFERASE"/>
    <property type="match status" value="1"/>
</dbReference>
<dbReference type="PANTHER" id="PTHR43685:SF2">
    <property type="entry name" value="GLYCOSYLTRANSFERASE 2-LIKE DOMAIN-CONTAINING PROTEIN"/>
    <property type="match status" value="1"/>
</dbReference>
<evidence type="ECO:0000259" key="1">
    <source>
        <dbReference type="Pfam" id="PF00535"/>
    </source>
</evidence>